<dbReference type="Gene3D" id="3.40.33.10">
    <property type="entry name" value="CAP"/>
    <property type="match status" value="2"/>
</dbReference>
<dbReference type="Pfam" id="PF00188">
    <property type="entry name" value="CAP"/>
    <property type="match status" value="2"/>
</dbReference>
<proteinExistence type="predicted"/>
<dbReference type="InterPro" id="IPR001283">
    <property type="entry name" value="CRISP-related"/>
</dbReference>
<dbReference type="InterPro" id="IPR035940">
    <property type="entry name" value="CAP_sf"/>
</dbReference>
<dbReference type="WBParaSite" id="TREG1_73830.3">
    <property type="protein sequence ID" value="TREG1_73830.3"/>
    <property type="gene ID" value="TREG1_73830"/>
</dbReference>
<dbReference type="InterPro" id="IPR014044">
    <property type="entry name" value="CAP_dom"/>
</dbReference>
<name>A0AA85KCL2_TRIRE</name>
<accession>A0AA85KCL2</accession>
<feature type="domain" description="SCP" evidence="1">
    <location>
        <begin position="6"/>
        <end position="141"/>
    </location>
</feature>
<dbReference type="WBParaSite" id="TREG1_73830.5">
    <property type="protein sequence ID" value="TREG1_73830.5"/>
    <property type="gene ID" value="TREG1_73830"/>
</dbReference>
<evidence type="ECO:0000259" key="1">
    <source>
        <dbReference type="SMART" id="SM00198"/>
    </source>
</evidence>
<dbReference type="PANTHER" id="PTHR10334">
    <property type="entry name" value="CYSTEINE-RICH SECRETORY PROTEIN-RELATED"/>
    <property type="match status" value="1"/>
</dbReference>
<dbReference type="SMART" id="SM00198">
    <property type="entry name" value="SCP"/>
    <property type="match status" value="2"/>
</dbReference>
<sequence>MNRLDEFIEDCLREHNTKRLAHGVCTLRHSRALDKTAQDWAEELISEDGIKNSPLSSRGEVGESISVRTSTGTHVDIQGVEVVNQWYADVKNYSYENGKGPAGNFTQLVWSSTREVGFGKARGPGKCVVVAHYRPPGNVLGRYLENVFRPKDLTKESVHQSKSDASVPNADVPKTVITETLKENDGKLYNVRREISESTDETGKTRRCINEVYTDARENQAIMASGDSQKNHFVDRSKHREESVHAVVELHNQYRSQHESNPLVLDPDLSDMAQQWADNLLQQTHLSNSGYIYQGLRVGENVGSRWSNGRIEDNCKELIEHWYQESEKFKYETEPDSIQGIGNFTQIVWSGSKSIGVGIASRSSFESEDSMNRDSKLIIVCLYYPPGNVIGQFKKNVKKGIQLNTGA</sequence>
<keyword evidence="2" id="KW-1185">Reference proteome</keyword>
<evidence type="ECO:0000313" key="2">
    <source>
        <dbReference type="Proteomes" id="UP000050795"/>
    </source>
</evidence>
<dbReference type="InterPro" id="IPR034113">
    <property type="entry name" value="SCP_GAPR1-like"/>
</dbReference>
<feature type="domain" description="SCP" evidence="1">
    <location>
        <begin position="242"/>
        <end position="391"/>
    </location>
</feature>
<dbReference type="WBParaSite" id="TREG1_73830.4">
    <property type="protein sequence ID" value="TREG1_73830.4"/>
    <property type="gene ID" value="TREG1_73830"/>
</dbReference>
<dbReference type="CDD" id="cd05382">
    <property type="entry name" value="CAP_GAPR1-like"/>
    <property type="match status" value="2"/>
</dbReference>
<organism evidence="2 4">
    <name type="scientific">Trichobilharzia regenti</name>
    <name type="common">Nasal bird schistosome</name>
    <dbReference type="NCBI Taxonomy" id="157069"/>
    <lineage>
        <taxon>Eukaryota</taxon>
        <taxon>Metazoa</taxon>
        <taxon>Spiralia</taxon>
        <taxon>Lophotrochozoa</taxon>
        <taxon>Platyhelminthes</taxon>
        <taxon>Trematoda</taxon>
        <taxon>Digenea</taxon>
        <taxon>Strigeidida</taxon>
        <taxon>Schistosomatoidea</taxon>
        <taxon>Schistosomatidae</taxon>
        <taxon>Trichobilharzia</taxon>
    </lineage>
</organism>
<dbReference type="SUPFAM" id="SSF55797">
    <property type="entry name" value="PR-1-like"/>
    <property type="match status" value="2"/>
</dbReference>
<dbReference type="WBParaSite" id="TREG1_73830.2">
    <property type="protein sequence ID" value="TREG1_73830.2"/>
    <property type="gene ID" value="TREG1_73830"/>
</dbReference>
<reference evidence="2" key="1">
    <citation type="submission" date="2022-06" db="EMBL/GenBank/DDBJ databases">
        <authorList>
            <person name="Berger JAMES D."/>
            <person name="Berger JAMES D."/>
        </authorList>
    </citation>
    <scope>NUCLEOTIDE SEQUENCE [LARGE SCALE GENOMIC DNA]</scope>
</reference>
<dbReference type="Proteomes" id="UP000050795">
    <property type="component" value="Unassembled WGS sequence"/>
</dbReference>
<evidence type="ECO:0000313" key="4">
    <source>
        <dbReference type="WBParaSite" id="TREG1_73830.3"/>
    </source>
</evidence>
<dbReference type="AlphaFoldDB" id="A0AA85KCL2"/>
<evidence type="ECO:0000313" key="3">
    <source>
        <dbReference type="WBParaSite" id="TREG1_73830.2"/>
    </source>
</evidence>
<reference evidence="3 4" key="2">
    <citation type="submission" date="2023-11" db="UniProtKB">
        <authorList>
            <consortium name="WormBaseParasite"/>
        </authorList>
    </citation>
    <scope>IDENTIFICATION</scope>
</reference>
<dbReference type="PRINTS" id="PR00837">
    <property type="entry name" value="V5TPXLIKE"/>
</dbReference>
<protein>
    <recommendedName>
        <fullName evidence="1">SCP domain-containing protein</fullName>
    </recommendedName>
</protein>